<keyword evidence="3" id="KW-1185">Reference proteome</keyword>
<dbReference type="InterPro" id="IPR036400">
    <property type="entry name" value="Cyt_B5-like_heme/steroid_sf"/>
</dbReference>
<evidence type="ECO:0000313" key="2">
    <source>
        <dbReference type="EMBL" id="MEY8662298.1"/>
    </source>
</evidence>
<dbReference type="SUPFAM" id="SSF55856">
    <property type="entry name" value="Cytochrome b5-like heme/steroid binding domain"/>
    <property type="match status" value="1"/>
</dbReference>
<protein>
    <submittedName>
        <fullName evidence="2">Cytochrome b5 domain-containing protein</fullName>
    </submittedName>
</protein>
<evidence type="ECO:0000313" key="3">
    <source>
        <dbReference type="Proteomes" id="UP001565236"/>
    </source>
</evidence>
<organism evidence="2 3">
    <name type="scientific">Ligilactobacillus faecis</name>
    <dbReference type="NCBI Taxonomy" id="762833"/>
    <lineage>
        <taxon>Bacteria</taxon>
        <taxon>Bacillati</taxon>
        <taxon>Bacillota</taxon>
        <taxon>Bacilli</taxon>
        <taxon>Lactobacillales</taxon>
        <taxon>Lactobacillaceae</taxon>
        <taxon>Ligilactobacillus</taxon>
    </lineage>
</organism>
<reference evidence="2 3" key="1">
    <citation type="submission" date="2024-03" db="EMBL/GenBank/DDBJ databases">
        <title>Mouse gut bacterial collection (mGBC) of GemPharmatech.</title>
        <authorList>
            <person name="He Y."/>
            <person name="Dong L."/>
            <person name="Wu D."/>
            <person name="Gao X."/>
            <person name="Lin Z."/>
        </authorList>
    </citation>
    <scope>NUCLEOTIDE SEQUENCE [LARGE SCALE GENOMIC DNA]</scope>
    <source>
        <strain evidence="2 3">15-30</strain>
    </source>
</reference>
<dbReference type="EMBL" id="JBCLUF010000014">
    <property type="protein sequence ID" value="MEY8662298.1"/>
    <property type="molecule type" value="Genomic_DNA"/>
</dbReference>
<dbReference type="InterPro" id="IPR001199">
    <property type="entry name" value="Cyt_B5-like_heme/steroid-bd"/>
</dbReference>
<comment type="caution">
    <text evidence="2">The sequence shown here is derived from an EMBL/GenBank/DDBJ whole genome shotgun (WGS) entry which is preliminary data.</text>
</comment>
<feature type="domain" description="Cytochrome b5 heme-binding" evidence="1">
    <location>
        <begin position="5"/>
        <end position="76"/>
    </location>
</feature>
<accession>A0ABV4DPA5</accession>
<dbReference type="Pfam" id="PF00173">
    <property type="entry name" value="Cyt-b5"/>
    <property type="match status" value="1"/>
</dbReference>
<name>A0ABV4DPA5_9LACO</name>
<gene>
    <name evidence="2" type="ORF">AALT52_05280</name>
</gene>
<dbReference type="SMART" id="SM01117">
    <property type="entry name" value="Cyt-b5"/>
    <property type="match status" value="1"/>
</dbReference>
<dbReference type="Gene3D" id="3.10.120.10">
    <property type="entry name" value="Cytochrome b5-like heme/steroid binding domain"/>
    <property type="match status" value="1"/>
</dbReference>
<proteinExistence type="predicted"/>
<evidence type="ECO:0000259" key="1">
    <source>
        <dbReference type="SMART" id="SM01117"/>
    </source>
</evidence>
<sequence>MEKEFDRKSLAKFDGRDGRPAYVAVDGIVYDVTNISAWKDGTHHGNHAGQDLSEAIKHAPHEKSVLAKLTKVGKLID</sequence>
<dbReference type="Proteomes" id="UP001565236">
    <property type="component" value="Unassembled WGS sequence"/>
</dbReference>
<dbReference type="RefSeq" id="WP_280606447.1">
    <property type="nucleotide sequence ID" value="NZ_CP123639.1"/>
</dbReference>